<evidence type="ECO:0000313" key="2">
    <source>
        <dbReference type="EMBL" id="KAK1566182.1"/>
    </source>
</evidence>
<proteinExistence type="predicted"/>
<evidence type="ECO:0000256" key="1">
    <source>
        <dbReference type="SAM" id="MobiDB-lite"/>
    </source>
</evidence>
<evidence type="ECO:0008006" key="4">
    <source>
        <dbReference type="Google" id="ProtNLM"/>
    </source>
</evidence>
<name>A0AAD8PJZ0_LOLMU</name>
<dbReference type="GO" id="GO:0004838">
    <property type="term" value="F:L-tyrosine-2-oxoglutarate transaminase activity"/>
    <property type="evidence" value="ECO:0007669"/>
    <property type="project" value="TreeGrafter"/>
</dbReference>
<sequence length="152" mass="16283">MTRCSGGDGGVDGGDDDDDDGDDVPLDDDGDGVDFPLREGISPADSCPPESSFLSGVLRPAEAAVTLRALPQIIANTDKAFFENAMDVMRKTAEICYQKLMDIECITCPHKPEGSMFVMVKLDLSSLDGIDDDIDFCNKVAREESVVICPGM</sequence>
<dbReference type="Gene3D" id="3.90.1150.10">
    <property type="entry name" value="Aspartate Aminotransferase, domain 1"/>
    <property type="match status" value="1"/>
</dbReference>
<dbReference type="PANTHER" id="PTHR45744:SF13">
    <property type="entry name" value="OS02G0302200 PROTEIN"/>
    <property type="match status" value="1"/>
</dbReference>
<organism evidence="2 3">
    <name type="scientific">Lolium multiflorum</name>
    <name type="common">Italian ryegrass</name>
    <name type="synonym">Lolium perenne subsp. multiflorum</name>
    <dbReference type="NCBI Taxonomy" id="4521"/>
    <lineage>
        <taxon>Eukaryota</taxon>
        <taxon>Viridiplantae</taxon>
        <taxon>Streptophyta</taxon>
        <taxon>Embryophyta</taxon>
        <taxon>Tracheophyta</taxon>
        <taxon>Spermatophyta</taxon>
        <taxon>Magnoliopsida</taxon>
        <taxon>Liliopsida</taxon>
        <taxon>Poales</taxon>
        <taxon>Poaceae</taxon>
        <taxon>BOP clade</taxon>
        <taxon>Pooideae</taxon>
        <taxon>Poodae</taxon>
        <taxon>Poeae</taxon>
        <taxon>Poeae Chloroplast Group 2 (Poeae type)</taxon>
        <taxon>Loliodinae</taxon>
        <taxon>Loliinae</taxon>
        <taxon>Lolium</taxon>
    </lineage>
</organism>
<dbReference type="SUPFAM" id="SSF53383">
    <property type="entry name" value="PLP-dependent transferases"/>
    <property type="match status" value="1"/>
</dbReference>
<evidence type="ECO:0000313" key="3">
    <source>
        <dbReference type="Proteomes" id="UP001231189"/>
    </source>
</evidence>
<dbReference type="AlphaFoldDB" id="A0AAD8PJZ0"/>
<dbReference type="InterPro" id="IPR015424">
    <property type="entry name" value="PyrdxlP-dep_Trfase"/>
</dbReference>
<dbReference type="PANTHER" id="PTHR45744">
    <property type="entry name" value="TYROSINE AMINOTRANSFERASE"/>
    <property type="match status" value="1"/>
</dbReference>
<dbReference type="Proteomes" id="UP001231189">
    <property type="component" value="Unassembled WGS sequence"/>
</dbReference>
<dbReference type="GO" id="GO:0006572">
    <property type="term" value="P:L-tyrosine catabolic process"/>
    <property type="evidence" value="ECO:0007669"/>
    <property type="project" value="TreeGrafter"/>
</dbReference>
<accession>A0AAD8PJZ0</accession>
<reference evidence="2" key="1">
    <citation type="submission" date="2023-07" db="EMBL/GenBank/DDBJ databases">
        <title>A chromosome-level genome assembly of Lolium multiflorum.</title>
        <authorList>
            <person name="Chen Y."/>
            <person name="Copetti D."/>
            <person name="Kolliker R."/>
            <person name="Studer B."/>
        </authorList>
    </citation>
    <scope>NUCLEOTIDE SEQUENCE</scope>
    <source>
        <strain evidence="2">02402/16</strain>
        <tissue evidence="2">Leaf</tissue>
    </source>
</reference>
<protein>
    <recommendedName>
        <fullName evidence="4">Tyrosine aminotransferase</fullName>
    </recommendedName>
</protein>
<gene>
    <name evidence="2" type="ORF">QYE76_007574</name>
</gene>
<keyword evidence="3" id="KW-1185">Reference proteome</keyword>
<dbReference type="EMBL" id="JAUUTY010000969">
    <property type="protein sequence ID" value="KAK1566182.1"/>
    <property type="molecule type" value="Genomic_DNA"/>
</dbReference>
<dbReference type="InterPro" id="IPR015422">
    <property type="entry name" value="PyrdxlP-dep_Trfase_small"/>
</dbReference>
<comment type="caution">
    <text evidence="2">The sequence shown here is derived from an EMBL/GenBank/DDBJ whole genome shotgun (WGS) entry which is preliminary data.</text>
</comment>
<feature type="compositionally biased region" description="Acidic residues" evidence="1">
    <location>
        <begin position="13"/>
        <end position="32"/>
    </location>
</feature>
<feature type="region of interest" description="Disordered" evidence="1">
    <location>
        <begin position="1"/>
        <end position="52"/>
    </location>
</feature>
<feature type="compositionally biased region" description="Gly residues" evidence="1">
    <location>
        <begin position="1"/>
        <end position="12"/>
    </location>
</feature>